<dbReference type="Gene3D" id="3.90.550.50">
    <property type="match status" value="1"/>
</dbReference>
<accession>A0A9P8WFE6</accession>
<dbReference type="InterPro" id="IPR006740">
    <property type="entry name" value="DUF604"/>
</dbReference>
<reference evidence="1 2" key="1">
    <citation type="journal article" date="2021" name="Nat. Commun.">
        <title>Genetic determinants of endophytism in the Arabidopsis root mycobiome.</title>
        <authorList>
            <person name="Mesny F."/>
            <person name="Miyauchi S."/>
            <person name="Thiergart T."/>
            <person name="Pickel B."/>
            <person name="Atanasova L."/>
            <person name="Karlsson M."/>
            <person name="Huettel B."/>
            <person name="Barry K.W."/>
            <person name="Haridas S."/>
            <person name="Chen C."/>
            <person name="Bauer D."/>
            <person name="Andreopoulos W."/>
            <person name="Pangilinan J."/>
            <person name="LaButti K."/>
            <person name="Riley R."/>
            <person name="Lipzen A."/>
            <person name="Clum A."/>
            <person name="Drula E."/>
            <person name="Henrissat B."/>
            <person name="Kohler A."/>
            <person name="Grigoriev I.V."/>
            <person name="Martin F.M."/>
            <person name="Hacquard S."/>
        </authorList>
    </citation>
    <scope>NUCLEOTIDE SEQUENCE [LARGE SCALE GENOMIC DNA]</scope>
    <source>
        <strain evidence="1 2">MPI-CAGE-CH-0241</strain>
    </source>
</reference>
<dbReference type="AlphaFoldDB" id="A0A9P8WFE6"/>
<evidence type="ECO:0000313" key="1">
    <source>
        <dbReference type="EMBL" id="KAH6896052.1"/>
    </source>
</evidence>
<sequence>MPFCMPLRRRAVALAVTVITLFFLLNSDSALQLSFGFGEDKPDRPSLEYAPTCTPVIDHLRRPSYGLTREVIYQKRCIRAVLNNTVDRSEIAELSTPLVGQGQLLHLDRRCEGWQEPQCEPVTLNVPAAYPARDYSHMLFGAATSLERLIDSMSQFESWLGHSGAQLIAVITDGKHSSKTFNMVTKEFRQRGIDLTIVRPWNKKITQNEQHFAIVRDLLRHSTDNTKWVAIVDDDTFFPSLYPLDQILEKQDHTVPAYMGALSDNYDAVKFHGYMAFGGAGVFLSIGLLRKLDPHIEKCLTEEHVPQGDGLLKSCIYTKTSTKFTVIEGLHQLDMGHDLSGLYESGRLPISLHHWKSWHQAPVDEMVKISEFCGSCFMQRFKFGTDTVLSNGYSIAVYANGTKDINFAHTEGTWDGYPGFEWSLGPMREPFSRHQKKSYRLIESERVGEHLRQIFVHRVEDDLPDLGEQAAEGEVPVENQARLADMRDEVVELWWEF</sequence>
<organism evidence="1 2">
    <name type="scientific">Thelonectria olida</name>
    <dbReference type="NCBI Taxonomy" id="1576542"/>
    <lineage>
        <taxon>Eukaryota</taxon>
        <taxon>Fungi</taxon>
        <taxon>Dikarya</taxon>
        <taxon>Ascomycota</taxon>
        <taxon>Pezizomycotina</taxon>
        <taxon>Sordariomycetes</taxon>
        <taxon>Hypocreomycetidae</taxon>
        <taxon>Hypocreales</taxon>
        <taxon>Nectriaceae</taxon>
        <taxon>Thelonectria</taxon>
    </lineage>
</organism>
<dbReference type="Pfam" id="PF04646">
    <property type="entry name" value="DUF604"/>
    <property type="match status" value="1"/>
</dbReference>
<dbReference type="EMBL" id="JAGPYM010000004">
    <property type="protein sequence ID" value="KAH6896052.1"/>
    <property type="molecule type" value="Genomic_DNA"/>
</dbReference>
<dbReference type="OrthoDB" id="414175at2759"/>
<name>A0A9P8WFE6_9HYPO</name>
<dbReference type="Proteomes" id="UP000777438">
    <property type="component" value="Unassembled WGS sequence"/>
</dbReference>
<proteinExistence type="predicted"/>
<protein>
    <recommendedName>
        <fullName evidence="3">Glycosyltransferase family 31 protein</fullName>
    </recommendedName>
</protein>
<evidence type="ECO:0000313" key="2">
    <source>
        <dbReference type="Proteomes" id="UP000777438"/>
    </source>
</evidence>
<keyword evidence="2" id="KW-1185">Reference proteome</keyword>
<comment type="caution">
    <text evidence="1">The sequence shown here is derived from an EMBL/GenBank/DDBJ whole genome shotgun (WGS) entry which is preliminary data.</text>
</comment>
<gene>
    <name evidence="1" type="ORF">B0T10DRAFT_527022</name>
</gene>
<dbReference type="PANTHER" id="PTHR10811">
    <property type="entry name" value="FRINGE-RELATED"/>
    <property type="match status" value="1"/>
</dbReference>
<evidence type="ECO:0008006" key="3">
    <source>
        <dbReference type="Google" id="ProtNLM"/>
    </source>
</evidence>